<accession>A0A1S4B0T4</accession>
<protein>
    <submittedName>
        <fullName evidence="2">Uncharacterized protein</fullName>
    </submittedName>
</protein>
<dbReference type="RefSeq" id="XP_016482542.1">
    <property type="nucleotide sequence ID" value="XM_016627056.1"/>
</dbReference>
<feature type="compositionally biased region" description="Polar residues" evidence="1">
    <location>
        <begin position="65"/>
        <end position="87"/>
    </location>
</feature>
<feature type="compositionally biased region" description="Low complexity" evidence="1">
    <location>
        <begin position="88"/>
        <end position="103"/>
    </location>
</feature>
<evidence type="ECO:0000256" key="1">
    <source>
        <dbReference type="SAM" id="MobiDB-lite"/>
    </source>
</evidence>
<reference evidence="2" key="1">
    <citation type="submission" date="2025-08" db="UniProtKB">
        <authorList>
            <consortium name="RefSeq"/>
        </authorList>
    </citation>
    <scope>IDENTIFICATION</scope>
</reference>
<proteinExistence type="predicted"/>
<dbReference type="AlphaFoldDB" id="A0A1S4B0T4"/>
<name>A0A1S4B0T4_TOBAC</name>
<sequence>MSTKGSQSNTVFNFIPTPSIPSYSPGFHGSQHGGSPTTAPPSFYGSQHTGPPVAAPPSFHGSQYGGSPTATSPSFHGSQHDGSSFVASSSSSPSSSSSIPSISRLDIGGSRPTTSCAASAPSSRCR</sequence>
<feature type="compositionally biased region" description="Low complexity" evidence="1">
    <location>
        <begin position="110"/>
        <end position="126"/>
    </location>
</feature>
<organism evidence="2">
    <name type="scientific">Nicotiana tabacum</name>
    <name type="common">Common tobacco</name>
    <dbReference type="NCBI Taxonomy" id="4097"/>
    <lineage>
        <taxon>Eukaryota</taxon>
        <taxon>Viridiplantae</taxon>
        <taxon>Streptophyta</taxon>
        <taxon>Embryophyta</taxon>
        <taxon>Tracheophyta</taxon>
        <taxon>Spermatophyta</taxon>
        <taxon>Magnoliopsida</taxon>
        <taxon>eudicotyledons</taxon>
        <taxon>Gunneridae</taxon>
        <taxon>Pentapetalae</taxon>
        <taxon>asterids</taxon>
        <taxon>lamiids</taxon>
        <taxon>Solanales</taxon>
        <taxon>Solanaceae</taxon>
        <taxon>Nicotianoideae</taxon>
        <taxon>Nicotianeae</taxon>
        <taxon>Nicotiana</taxon>
    </lineage>
</organism>
<feature type="region of interest" description="Disordered" evidence="1">
    <location>
        <begin position="22"/>
        <end position="126"/>
    </location>
</feature>
<dbReference type="PaxDb" id="4097-A0A1S4B0T4"/>
<gene>
    <name evidence="2" type="primary">LOC107803359</name>
</gene>
<evidence type="ECO:0000313" key="2">
    <source>
        <dbReference type="RefSeq" id="XP_016482542.1"/>
    </source>
</evidence>
<dbReference type="KEGG" id="nta:107803359"/>